<accession>A0A6A3B227</accession>
<proteinExistence type="predicted"/>
<dbReference type="InterPro" id="IPR001606">
    <property type="entry name" value="ARID_dom"/>
</dbReference>
<feature type="region of interest" description="Disordered" evidence="2">
    <location>
        <begin position="1"/>
        <end position="33"/>
    </location>
</feature>
<comment type="caution">
    <text evidence="4">The sequence shown here is derived from an EMBL/GenBank/DDBJ whole genome shotgun (WGS) entry which is preliminary data.</text>
</comment>
<dbReference type="SMART" id="SM00501">
    <property type="entry name" value="BRIGHT"/>
    <property type="match status" value="1"/>
</dbReference>
<dbReference type="AlphaFoldDB" id="A0A6A3B227"/>
<dbReference type="Gene3D" id="3.30.70.260">
    <property type="match status" value="1"/>
</dbReference>
<protein>
    <submittedName>
        <fullName evidence="4">Ubiquitin-conjugating enzyme E2 5 isoform 1</fullName>
    </submittedName>
</protein>
<evidence type="ECO:0000313" key="4">
    <source>
        <dbReference type="EMBL" id="KAE8709415.1"/>
    </source>
</evidence>
<name>A0A6A3B227_HIBSY</name>
<dbReference type="Pfam" id="PF01388">
    <property type="entry name" value="ARID"/>
    <property type="match status" value="1"/>
</dbReference>
<dbReference type="SUPFAM" id="SSF46774">
    <property type="entry name" value="ARID-like"/>
    <property type="match status" value="1"/>
</dbReference>
<reference evidence="4" key="1">
    <citation type="submission" date="2019-09" db="EMBL/GenBank/DDBJ databases">
        <title>Draft genome information of white flower Hibiscus syriacus.</title>
        <authorList>
            <person name="Kim Y.-M."/>
        </authorList>
    </citation>
    <scope>NUCLEOTIDE SEQUENCE [LARGE SCALE GENOMIC DNA]</scope>
    <source>
        <strain evidence="4">YM2019G1</strain>
    </source>
</reference>
<keyword evidence="1" id="KW-0539">Nucleus</keyword>
<keyword evidence="5" id="KW-1185">Reference proteome</keyword>
<dbReference type="GO" id="GO:0003677">
    <property type="term" value="F:DNA binding"/>
    <property type="evidence" value="ECO:0007669"/>
    <property type="project" value="InterPro"/>
</dbReference>
<dbReference type="Gene3D" id="1.10.150.60">
    <property type="entry name" value="ARID DNA-binding domain"/>
    <property type="match status" value="1"/>
</dbReference>
<dbReference type="SMART" id="SM01189">
    <property type="entry name" value="ELM2"/>
    <property type="match status" value="1"/>
</dbReference>
<dbReference type="PROSITE" id="PS51011">
    <property type="entry name" value="ARID"/>
    <property type="match status" value="1"/>
</dbReference>
<dbReference type="CDD" id="cd00167">
    <property type="entry name" value="SANT"/>
    <property type="match status" value="1"/>
</dbReference>
<evidence type="ECO:0000259" key="3">
    <source>
        <dbReference type="PROSITE" id="PS51011"/>
    </source>
</evidence>
<evidence type="ECO:0000256" key="2">
    <source>
        <dbReference type="SAM" id="MobiDB-lite"/>
    </source>
</evidence>
<feature type="compositionally biased region" description="Polar residues" evidence="2">
    <location>
        <begin position="1"/>
        <end position="14"/>
    </location>
</feature>
<sequence>MSSKPMTGLSSGADESSVDCKKIPEKQDPASPSIALDSFSEGSFLKSEPDKFSFWFNKFLGLFLKEICSQGCVCSLPAMPEDEQPVDWLKLFLVVREKGGYNAVSESGLWDSVAAESGLGLNVASLVKLVYVKFLVSLERWLERFVQRDSESEPHYSDHLLEMGAELKKLLLESKKVVEFSLVEESIVAGSGRGEKCVYGEESMHIDSTKEFLDYEEMEKLLNDDDSKSVVVDSDGEKKCINVDEYVDTPSDFEKSAGNSSALEKMCNEDEAKSAIMEDSVECKKCSHGSNHVTLDSNDTKEKNSSHKRKRDSTWGMLDWVIEVAKCPCDPVISSIPESSKWKFSGSEEPWKQILLFREAAFRRKGDQSSSDQSKWKVIKSQKMHPCMYDDNTNIGYKLRERSSYTKKLNFGSLPSKGLDGPMTGTDKQLHGTCDSVTPGSVFDWDVVNPVPIGPHFQAEVPAWAGVASESGAKWLGTRFWPMEKKEQRFLIERDRIGKGRHDSCGCRSQGSVECVKFHVAEKRSKVKLELGSAFYKWKFDKMGEDVGSAWSKEEQKMFSSIVKSNPSSLQKCFWDEIRKHFRKKSREELVCYYYNVFLLQRRAYQNRVTPSNIDSDDEPEFESVGEGIRQEPLLLSQIGVEGGKRKIHITDDLDDVVDDEEDEAWKEWGQKKSSDEFDPPPDFDNMDLSQILEEITKRQTGPAFGFNSVAELPVKWTQLLRTGALGVKFMGIDLGTIMFNVEDGHKVLELKEFILSHYEAYEIKIGDQVFRRPRDPPMEMVAEKLRQSKSKEEIDEHVKEL</sequence>
<dbReference type="Proteomes" id="UP000436088">
    <property type="component" value="Unassembled WGS sequence"/>
</dbReference>
<organism evidence="4 5">
    <name type="scientific">Hibiscus syriacus</name>
    <name type="common">Rose of Sharon</name>
    <dbReference type="NCBI Taxonomy" id="106335"/>
    <lineage>
        <taxon>Eukaryota</taxon>
        <taxon>Viridiplantae</taxon>
        <taxon>Streptophyta</taxon>
        <taxon>Embryophyta</taxon>
        <taxon>Tracheophyta</taxon>
        <taxon>Spermatophyta</taxon>
        <taxon>Magnoliopsida</taxon>
        <taxon>eudicotyledons</taxon>
        <taxon>Gunneridae</taxon>
        <taxon>Pentapetalae</taxon>
        <taxon>rosids</taxon>
        <taxon>malvids</taxon>
        <taxon>Malvales</taxon>
        <taxon>Malvaceae</taxon>
        <taxon>Malvoideae</taxon>
        <taxon>Hibiscus</taxon>
    </lineage>
</organism>
<dbReference type="PANTHER" id="PTHR46410:SF1">
    <property type="entry name" value="AT-RICH INTERACTIVE DOMAIN-CONTAINING PROTEIN 1"/>
    <property type="match status" value="1"/>
</dbReference>
<feature type="compositionally biased region" description="Basic and acidic residues" evidence="2">
    <location>
        <begin position="18"/>
        <end position="28"/>
    </location>
</feature>
<dbReference type="EMBL" id="VEPZ02000937">
    <property type="protein sequence ID" value="KAE8709415.1"/>
    <property type="molecule type" value="Genomic_DNA"/>
</dbReference>
<evidence type="ECO:0000256" key="1">
    <source>
        <dbReference type="ARBA" id="ARBA00023242"/>
    </source>
</evidence>
<dbReference type="CDD" id="cd16100">
    <property type="entry name" value="ARID"/>
    <property type="match status" value="1"/>
</dbReference>
<dbReference type="PANTHER" id="PTHR46410">
    <property type="entry name" value="AT-RICH INTERACTIVE DOMAIN-CONTAINING PROTEIN 2"/>
    <property type="match status" value="1"/>
</dbReference>
<dbReference type="InterPro" id="IPR001005">
    <property type="entry name" value="SANT/Myb"/>
</dbReference>
<evidence type="ECO:0000313" key="5">
    <source>
        <dbReference type="Proteomes" id="UP000436088"/>
    </source>
</evidence>
<feature type="domain" description="ARID" evidence="3">
    <location>
        <begin position="50"/>
        <end position="143"/>
    </location>
</feature>
<dbReference type="InterPro" id="IPR036431">
    <property type="entry name" value="ARID_dom_sf"/>
</dbReference>
<gene>
    <name evidence="4" type="ORF">F3Y22_tig00110332pilonHSYRG01465</name>
</gene>
<dbReference type="InterPro" id="IPR000949">
    <property type="entry name" value="ELM2_dom"/>
</dbReference>